<accession>A0ABY4T4V3</accession>
<evidence type="ECO:0000313" key="3">
    <source>
        <dbReference type="Proteomes" id="UP001056681"/>
    </source>
</evidence>
<feature type="transmembrane region" description="Helical" evidence="1">
    <location>
        <begin position="33"/>
        <end position="53"/>
    </location>
</feature>
<keyword evidence="1" id="KW-0812">Transmembrane</keyword>
<keyword evidence="3" id="KW-1185">Reference proteome</keyword>
<name>A0ABY4T4V3_9GAMM</name>
<keyword evidence="1" id="KW-1133">Transmembrane helix</keyword>
<protein>
    <submittedName>
        <fullName evidence="2">Uncharacterized protein</fullName>
    </submittedName>
</protein>
<evidence type="ECO:0000313" key="2">
    <source>
        <dbReference type="EMBL" id="URL57924.1"/>
    </source>
</evidence>
<dbReference type="PROSITE" id="PS51257">
    <property type="entry name" value="PROKAR_LIPOPROTEIN"/>
    <property type="match status" value="1"/>
</dbReference>
<proteinExistence type="predicted"/>
<sequence>MSNARIASILFGLVAACALIALAWYQAHGDHMILSISSAIAIVVTVLALMRFIPALIRCMSNKVICAVRHDRIR</sequence>
<evidence type="ECO:0000256" key="1">
    <source>
        <dbReference type="SAM" id="Phobius"/>
    </source>
</evidence>
<organism evidence="2 3">
    <name type="scientific">Luteibacter flocculans</name>
    <dbReference type="NCBI Taxonomy" id="2780091"/>
    <lineage>
        <taxon>Bacteria</taxon>
        <taxon>Pseudomonadati</taxon>
        <taxon>Pseudomonadota</taxon>
        <taxon>Gammaproteobacteria</taxon>
        <taxon>Lysobacterales</taxon>
        <taxon>Rhodanobacteraceae</taxon>
        <taxon>Luteibacter</taxon>
    </lineage>
</organism>
<reference evidence="2" key="1">
    <citation type="submission" date="2020-10" db="EMBL/GenBank/DDBJ databases">
        <title>Whole-genome sequence of Luteibacter sp. EIF3.</title>
        <authorList>
            <person name="Friedrich I."/>
            <person name="Hertel R."/>
            <person name="Daniel R."/>
        </authorList>
    </citation>
    <scope>NUCLEOTIDE SEQUENCE</scope>
    <source>
        <strain evidence="2">EIF3</strain>
    </source>
</reference>
<dbReference type="Proteomes" id="UP001056681">
    <property type="component" value="Chromosome"/>
</dbReference>
<keyword evidence="1" id="KW-0472">Membrane</keyword>
<gene>
    <name evidence="2" type="ORF">IM816_15110</name>
</gene>
<dbReference type="EMBL" id="CP063231">
    <property type="protein sequence ID" value="URL57924.1"/>
    <property type="molecule type" value="Genomic_DNA"/>
</dbReference>
<dbReference type="RefSeq" id="WP_250338719.1">
    <property type="nucleotide sequence ID" value="NZ_CP063231.1"/>
</dbReference>